<keyword evidence="4 6" id="KW-0697">Rotamase</keyword>
<dbReference type="Gene3D" id="3.10.50.40">
    <property type="match status" value="1"/>
</dbReference>
<keyword evidence="3" id="KW-0732">Signal</keyword>
<dbReference type="EC" id="5.2.1.8" evidence="7"/>
<evidence type="ECO:0000256" key="6">
    <source>
        <dbReference type="PROSITE-ProRule" id="PRU00277"/>
    </source>
</evidence>
<dbReference type="InterPro" id="IPR000774">
    <property type="entry name" value="PPIase_FKBP_N"/>
</dbReference>
<dbReference type="FunFam" id="3.10.50.40:FF:000045">
    <property type="entry name" value="Peptidyl-prolyl cis-trans isomerase"/>
    <property type="match status" value="1"/>
</dbReference>
<evidence type="ECO:0000256" key="4">
    <source>
        <dbReference type="ARBA" id="ARBA00023110"/>
    </source>
</evidence>
<dbReference type="GO" id="GO:0003755">
    <property type="term" value="F:peptidyl-prolyl cis-trans isomerase activity"/>
    <property type="evidence" value="ECO:0007669"/>
    <property type="project" value="UniProtKB-UniRule"/>
</dbReference>
<dbReference type="InterPro" id="IPR001179">
    <property type="entry name" value="PPIase_FKBP_dom"/>
</dbReference>
<evidence type="ECO:0000256" key="2">
    <source>
        <dbReference type="ARBA" id="ARBA00006577"/>
    </source>
</evidence>
<protein>
    <recommendedName>
        <fullName evidence="7">Peptidyl-prolyl cis-trans isomerase</fullName>
        <ecNumber evidence="7">5.2.1.8</ecNumber>
    </recommendedName>
</protein>
<proteinExistence type="inferred from homology"/>
<evidence type="ECO:0000256" key="7">
    <source>
        <dbReference type="RuleBase" id="RU003915"/>
    </source>
</evidence>
<accession>A0A5B0WT15</accession>
<feature type="domain" description="PPIase FKBP-type" evidence="8">
    <location>
        <begin position="72"/>
        <end position="157"/>
    </location>
</feature>
<evidence type="ECO:0000313" key="10">
    <source>
        <dbReference type="Proteomes" id="UP000323708"/>
    </source>
</evidence>
<dbReference type="EMBL" id="VTUX01000007">
    <property type="protein sequence ID" value="KAA1189445.1"/>
    <property type="molecule type" value="Genomic_DNA"/>
</dbReference>
<dbReference type="InterPro" id="IPR046357">
    <property type="entry name" value="PPIase_dom_sf"/>
</dbReference>
<dbReference type="SUPFAM" id="SSF54534">
    <property type="entry name" value="FKBP-like"/>
    <property type="match status" value="1"/>
</dbReference>
<evidence type="ECO:0000313" key="9">
    <source>
        <dbReference type="EMBL" id="KAA1189445.1"/>
    </source>
</evidence>
<evidence type="ECO:0000256" key="3">
    <source>
        <dbReference type="ARBA" id="ARBA00022729"/>
    </source>
</evidence>
<dbReference type="Pfam" id="PF00254">
    <property type="entry name" value="FKBP_C"/>
    <property type="match status" value="1"/>
</dbReference>
<organism evidence="9 10">
    <name type="scientific">Pseudohalioglobus sediminis</name>
    <dbReference type="NCBI Taxonomy" id="2606449"/>
    <lineage>
        <taxon>Bacteria</taxon>
        <taxon>Pseudomonadati</taxon>
        <taxon>Pseudomonadota</taxon>
        <taxon>Gammaproteobacteria</taxon>
        <taxon>Cellvibrionales</taxon>
        <taxon>Halieaceae</taxon>
        <taxon>Pseudohalioglobus</taxon>
    </lineage>
</organism>
<sequence length="158" mass="17203">MSKVVIILVLVGLFFLFLQFTSGNKKAAQDNKQKGTEFLAANGKLEGVRTTDSGLQYQVLQPGTGQQHPKATDTVTVHYHGTLIDGTVFDSSVERGQPIEFGLHQVIRGWTEGLQLMVVGEKARLFIPSELAYGNRKTGSIAPGSTLIFDVELLAINE</sequence>
<dbReference type="AlphaFoldDB" id="A0A5B0WT15"/>
<comment type="caution">
    <text evidence="9">The sequence shown here is derived from an EMBL/GenBank/DDBJ whole genome shotgun (WGS) entry which is preliminary data.</text>
</comment>
<gene>
    <name evidence="9" type="ORF">F0M18_13870</name>
</gene>
<dbReference type="Pfam" id="PF01346">
    <property type="entry name" value="FKBP_N"/>
    <property type="match status" value="1"/>
</dbReference>
<dbReference type="PROSITE" id="PS50059">
    <property type="entry name" value="FKBP_PPIASE"/>
    <property type="match status" value="1"/>
</dbReference>
<evidence type="ECO:0000259" key="8">
    <source>
        <dbReference type="PROSITE" id="PS50059"/>
    </source>
</evidence>
<evidence type="ECO:0000256" key="1">
    <source>
        <dbReference type="ARBA" id="ARBA00000971"/>
    </source>
</evidence>
<keyword evidence="10" id="KW-1185">Reference proteome</keyword>
<dbReference type="Proteomes" id="UP000323708">
    <property type="component" value="Unassembled WGS sequence"/>
</dbReference>
<dbReference type="PANTHER" id="PTHR43811">
    <property type="entry name" value="FKBP-TYPE PEPTIDYL-PROLYL CIS-TRANS ISOMERASE FKPA"/>
    <property type="match status" value="1"/>
</dbReference>
<comment type="similarity">
    <text evidence="2 7">Belongs to the FKBP-type PPIase family.</text>
</comment>
<evidence type="ECO:0000256" key="5">
    <source>
        <dbReference type="ARBA" id="ARBA00023235"/>
    </source>
</evidence>
<comment type="catalytic activity">
    <reaction evidence="1 6 7">
        <text>[protein]-peptidylproline (omega=180) = [protein]-peptidylproline (omega=0)</text>
        <dbReference type="Rhea" id="RHEA:16237"/>
        <dbReference type="Rhea" id="RHEA-COMP:10747"/>
        <dbReference type="Rhea" id="RHEA-COMP:10748"/>
        <dbReference type="ChEBI" id="CHEBI:83833"/>
        <dbReference type="ChEBI" id="CHEBI:83834"/>
        <dbReference type="EC" id="5.2.1.8"/>
    </reaction>
</comment>
<keyword evidence="5 6" id="KW-0413">Isomerase</keyword>
<name>A0A5B0WT15_9GAMM</name>
<dbReference type="PANTHER" id="PTHR43811:SF57">
    <property type="entry name" value="FKBP-TYPE PEPTIDYL-PROLYL CIS-TRANS ISOMERASE FKPA-RELATED"/>
    <property type="match status" value="1"/>
</dbReference>
<dbReference type="GO" id="GO:0006457">
    <property type="term" value="P:protein folding"/>
    <property type="evidence" value="ECO:0007669"/>
    <property type="project" value="InterPro"/>
</dbReference>
<reference evidence="9 10" key="1">
    <citation type="submission" date="2019-09" db="EMBL/GenBank/DDBJ databases">
        <authorList>
            <person name="Chen X.-Y."/>
        </authorList>
    </citation>
    <scope>NUCLEOTIDE SEQUENCE [LARGE SCALE GENOMIC DNA]</scope>
    <source>
        <strain evidence="9 10">NY5</strain>
    </source>
</reference>